<keyword evidence="2" id="KW-0677">Repeat</keyword>
<dbReference type="PROSITE" id="PS50082">
    <property type="entry name" value="WD_REPEATS_2"/>
    <property type="match status" value="1"/>
</dbReference>
<keyword evidence="1 3" id="KW-0853">WD repeat</keyword>
<keyword evidence="6" id="KW-1185">Reference proteome</keyword>
<dbReference type="PROSITE" id="PS00678">
    <property type="entry name" value="WD_REPEATS_1"/>
    <property type="match status" value="1"/>
</dbReference>
<sequence length="715" mass="78817">MPNSGHNSAVLTLSSPNLSPFAASMAQDGSILIWNVQENTLADRLFVMEDRPSFLVVHPQRPELFFVARGSDNGYRIEAWNWENHQKLFTKPIPELPLSIAYSPNGTRIVATYPRWDSIGLYNASNGREIRQMTSGYGIVDFASISSSGANMLSYRSSAGEFIYHRIATNEVLAEVKTLRNLRYLNLFPNKRFAVGILNDSLVTLDTVDGSTKSRLAIPRLQIAFPLSDTLVGAIIKEDDRYFIRWISVSNGSLTPAATPRLSRIEQANGIFTVAQDRLIAGLTTGGIASLSPEESVQIAVKRPAAINSFARAGGQLFIGSPQGVFFLDETQILSQLRDRQAQLLQYQKVDLPFSGGIPRMFSLSENDILLWNASSASRIWRLSYQEDTTPSISAITGVHSKTITNLGVEDQFIIVFFRDGSLEVYDRDNYSRILSYSTIGLQDAIIINNDTLLVGKTLTSGFNSSLLAINLFTQETSVVQSQDKVIFDLQSTTDGSEYFTHSISQNSDNQDSTLLRRSHPTLAFRNSILSRYSGEDTGASMAYDSGVLFSSLGMDQLISWDGRRIMRFEKTRRLPRSIMPLEGYVAAINSDGTLSVWNTRTRQFYAELVLLESSEVLILGDNKSILVALASDTPPAEIPGLTAEYLSTLVLLENLRVQSPSERNPEAPPNQEPPPAPATGADSIDQESDRQFADPDTQIPSPGETDGTDDTSGE</sequence>
<feature type="repeat" description="WD" evidence="3">
    <location>
        <begin position="3"/>
        <end position="44"/>
    </location>
</feature>
<dbReference type="InterPro" id="IPR011044">
    <property type="entry name" value="Quino_amine_DH_bsu"/>
</dbReference>
<proteinExistence type="predicted"/>
<organism evidence="5 6">
    <name type="scientific">Spirochaeta lutea</name>
    <dbReference type="NCBI Taxonomy" id="1480694"/>
    <lineage>
        <taxon>Bacteria</taxon>
        <taxon>Pseudomonadati</taxon>
        <taxon>Spirochaetota</taxon>
        <taxon>Spirochaetia</taxon>
        <taxon>Spirochaetales</taxon>
        <taxon>Spirochaetaceae</taxon>
        <taxon>Spirochaeta</taxon>
    </lineage>
</organism>
<gene>
    <name evidence="5" type="ORF">DC28_00830</name>
</gene>
<evidence type="ECO:0000313" key="6">
    <source>
        <dbReference type="Proteomes" id="UP000029692"/>
    </source>
</evidence>
<reference evidence="5 6" key="1">
    <citation type="submission" date="2014-05" db="EMBL/GenBank/DDBJ databases">
        <title>De novo Genome Sequence of Spirocheata sp.</title>
        <authorList>
            <person name="Shivani Y."/>
            <person name="Subhash Y."/>
            <person name="Tushar L."/>
            <person name="Sasikala C."/>
            <person name="Ramana C.V."/>
        </authorList>
    </citation>
    <scope>NUCLEOTIDE SEQUENCE [LARGE SCALE GENOMIC DNA]</scope>
    <source>
        <strain evidence="5 6">JC230</strain>
    </source>
</reference>
<dbReference type="AlphaFoldDB" id="A0A098R1I5"/>
<evidence type="ECO:0000256" key="3">
    <source>
        <dbReference type="PROSITE-ProRule" id="PRU00221"/>
    </source>
</evidence>
<dbReference type="eggNOG" id="ENOG5034689">
    <property type="taxonomic scope" value="Bacteria"/>
</dbReference>
<evidence type="ECO:0000256" key="2">
    <source>
        <dbReference type="ARBA" id="ARBA00022737"/>
    </source>
</evidence>
<dbReference type="InterPro" id="IPR001680">
    <property type="entry name" value="WD40_rpt"/>
</dbReference>
<dbReference type="SUPFAM" id="SSF50969">
    <property type="entry name" value="YVTN repeat-like/Quinoprotein amine dehydrogenase"/>
    <property type="match status" value="1"/>
</dbReference>
<name>A0A098R1I5_9SPIO</name>
<comment type="caution">
    <text evidence="5">The sequence shown here is derived from an EMBL/GenBank/DDBJ whole genome shotgun (WGS) entry which is preliminary data.</text>
</comment>
<dbReference type="STRING" id="1480694.DC28_00830"/>
<dbReference type="EMBL" id="JNUP01000003">
    <property type="protein sequence ID" value="KGE73799.1"/>
    <property type="molecule type" value="Genomic_DNA"/>
</dbReference>
<dbReference type="InterPro" id="IPR011047">
    <property type="entry name" value="Quinoprotein_ADH-like_sf"/>
</dbReference>
<feature type="compositionally biased region" description="Pro residues" evidence="4">
    <location>
        <begin position="667"/>
        <end position="678"/>
    </location>
</feature>
<evidence type="ECO:0000256" key="1">
    <source>
        <dbReference type="ARBA" id="ARBA00022574"/>
    </source>
</evidence>
<feature type="region of interest" description="Disordered" evidence="4">
    <location>
        <begin position="659"/>
        <end position="715"/>
    </location>
</feature>
<evidence type="ECO:0000313" key="5">
    <source>
        <dbReference type="EMBL" id="KGE73799.1"/>
    </source>
</evidence>
<dbReference type="SUPFAM" id="SSF50998">
    <property type="entry name" value="Quinoprotein alcohol dehydrogenase-like"/>
    <property type="match status" value="1"/>
</dbReference>
<dbReference type="InterPro" id="IPR015943">
    <property type="entry name" value="WD40/YVTN_repeat-like_dom_sf"/>
</dbReference>
<protein>
    <submittedName>
        <fullName evidence="5">Uncharacterized protein</fullName>
    </submittedName>
</protein>
<accession>A0A098R1I5</accession>
<dbReference type="Proteomes" id="UP000029692">
    <property type="component" value="Unassembled WGS sequence"/>
</dbReference>
<evidence type="ECO:0000256" key="4">
    <source>
        <dbReference type="SAM" id="MobiDB-lite"/>
    </source>
</evidence>
<dbReference type="InterPro" id="IPR019775">
    <property type="entry name" value="WD40_repeat_CS"/>
</dbReference>
<dbReference type="Gene3D" id="2.130.10.10">
    <property type="entry name" value="YVTN repeat-like/Quinoprotein amine dehydrogenase"/>
    <property type="match status" value="2"/>
</dbReference>